<dbReference type="GO" id="GO:0016887">
    <property type="term" value="F:ATP hydrolysis activity"/>
    <property type="evidence" value="ECO:0007669"/>
    <property type="project" value="InterPro"/>
</dbReference>
<keyword evidence="3 7" id="KW-0378">Hydrolase</keyword>
<evidence type="ECO:0000259" key="9">
    <source>
        <dbReference type="PROSITE" id="PS50828"/>
    </source>
</evidence>
<comment type="function">
    <text evidence="7">Endonuclease that is involved in the suppression of homologous recombination and thus may have a key role in the control of bacterial genetic diversity.</text>
</comment>
<dbReference type="Pfam" id="PF01713">
    <property type="entry name" value="Smr"/>
    <property type="match status" value="1"/>
</dbReference>
<dbReference type="Pfam" id="PF20297">
    <property type="entry name" value="MSSS"/>
    <property type="match status" value="1"/>
</dbReference>
<dbReference type="FunFam" id="3.40.50.300:FF:000830">
    <property type="entry name" value="Endonuclease MutS2"/>
    <property type="match status" value="1"/>
</dbReference>
<dbReference type="Proteomes" id="UP000003806">
    <property type="component" value="Chromosome"/>
</dbReference>
<dbReference type="SMART" id="SM00534">
    <property type="entry name" value="MUTSac"/>
    <property type="match status" value="1"/>
</dbReference>
<accession>H0UKB1</accession>
<name>H0UKB1_9BACT</name>
<evidence type="ECO:0000256" key="1">
    <source>
        <dbReference type="ARBA" id="ARBA00022730"/>
    </source>
</evidence>
<gene>
    <name evidence="7" type="primary">mutS2</name>
    <name evidence="7" type="synonym">rqcU</name>
    <name evidence="10" type="ORF">JonanDRAFT_0739</name>
</gene>
<dbReference type="PIRSF" id="PIRSF005814">
    <property type="entry name" value="MutS_YshD"/>
    <property type="match status" value="1"/>
</dbReference>
<dbReference type="SMART" id="SM00463">
    <property type="entry name" value="SMR"/>
    <property type="match status" value="1"/>
</dbReference>
<proteinExistence type="inferred from homology"/>
<dbReference type="GO" id="GO:0019843">
    <property type="term" value="F:rRNA binding"/>
    <property type="evidence" value="ECO:0007669"/>
    <property type="project" value="UniProtKB-UniRule"/>
</dbReference>
<dbReference type="PANTHER" id="PTHR48466:SF2">
    <property type="entry name" value="OS10G0509000 PROTEIN"/>
    <property type="match status" value="1"/>
</dbReference>
<dbReference type="Pfam" id="PF00488">
    <property type="entry name" value="MutS_V"/>
    <property type="match status" value="1"/>
</dbReference>
<keyword evidence="8" id="KW-0175">Coiled coil</keyword>
<dbReference type="HOGENOM" id="CLU_011252_2_1_0"/>
<evidence type="ECO:0000256" key="2">
    <source>
        <dbReference type="ARBA" id="ARBA00022741"/>
    </source>
</evidence>
<dbReference type="EMBL" id="CM001376">
    <property type="protein sequence ID" value="EHM13120.1"/>
    <property type="molecule type" value="Genomic_DNA"/>
</dbReference>
<keyword evidence="5 7" id="KW-0694">RNA-binding</keyword>
<reference evidence="10 11" key="1">
    <citation type="submission" date="2011-11" db="EMBL/GenBank/DDBJ databases">
        <title>The Noncontiguous Finished genome of Jonquetella anthropi DSM 22815.</title>
        <authorList>
            <consortium name="US DOE Joint Genome Institute (JGI-PGF)"/>
            <person name="Lucas S."/>
            <person name="Copeland A."/>
            <person name="Lapidus A."/>
            <person name="Glavina del Rio T."/>
            <person name="Dalin E."/>
            <person name="Tice H."/>
            <person name="Bruce D."/>
            <person name="Goodwin L."/>
            <person name="Pitluck S."/>
            <person name="Peters L."/>
            <person name="Mikhailova N."/>
            <person name="Held B."/>
            <person name="Kyrpides N."/>
            <person name="Mavromatis K."/>
            <person name="Ivanova N."/>
            <person name="Markowitz V."/>
            <person name="Cheng J.-F."/>
            <person name="Hugenholtz P."/>
            <person name="Woyke T."/>
            <person name="Wu D."/>
            <person name="Gronow S."/>
            <person name="Wellnitz S."/>
            <person name="Brambilla E."/>
            <person name="Klenk H.-P."/>
            <person name="Eisen J.A."/>
        </authorList>
    </citation>
    <scope>NUCLEOTIDE SEQUENCE [LARGE SCALE GENOMIC DNA]</scope>
    <source>
        <strain evidence="10 11">DSM 22815</strain>
    </source>
</reference>
<keyword evidence="11" id="KW-1185">Reference proteome</keyword>
<comment type="similarity">
    <text evidence="7">Belongs to the DNA mismatch repair MutS family. MutS2 subfamily.</text>
</comment>
<evidence type="ECO:0000256" key="5">
    <source>
        <dbReference type="ARBA" id="ARBA00022884"/>
    </source>
</evidence>
<dbReference type="SMART" id="SM00533">
    <property type="entry name" value="MUTSd"/>
    <property type="match status" value="1"/>
</dbReference>
<dbReference type="InterPro" id="IPR002625">
    <property type="entry name" value="Smr_dom"/>
</dbReference>
<dbReference type="HAMAP" id="MF_00092">
    <property type="entry name" value="MutS2"/>
    <property type="match status" value="1"/>
</dbReference>
<dbReference type="GO" id="GO:0140664">
    <property type="term" value="F:ATP-dependent DNA damage sensor activity"/>
    <property type="evidence" value="ECO:0007669"/>
    <property type="project" value="InterPro"/>
</dbReference>
<organism evidence="10 11">
    <name type="scientific">Jonquetella anthropi DSM 22815</name>
    <dbReference type="NCBI Taxonomy" id="885272"/>
    <lineage>
        <taxon>Bacteria</taxon>
        <taxon>Thermotogati</taxon>
        <taxon>Synergistota</taxon>
        <taxon>Synergistia</taxon>
        <taxon>Synergistales</taxon>
        <taxon>Dethiosulfovibrionaceae</taxon>
        <taxon>Jonquetella</taxon>
    </lineage>
</organism>
<comment type="subunit">
    <text evidence="7">Homodimer. Binds to stalled ribosomes, contacting rRNA.</text>
</comment>
<sequence length="782" mass="86010">MNLSAQTAQTLELPDVLALFGRKARSELALKALAHLSPASTVEELRTRQNTLKSYADCQAKRGEFPWLSDVKLAAYLLDEAKETGWIDGPQLLTIRRLLELSQKIKEFLDSTKEDWPELKALCGRIRDFTEEIRRLAVLDDSGELLDGASPRLRDLRTKLENAKGQARARGNRFLNGPQSHMLQEKILTLRNGRFSVLVKPGSVPSFPGIFTERSLSGNSAYMEPQSIVPLNNQIADLNQQIKEEERTIFRELTGLLLARQGAIRAAEDVLCQLDLCHCALEWMSGAKWRLAELQAPCHFRFYQLRHPLLGSGAVPIDVACGLKYRQLVVTGPNTGGKTVALKTAAVAVYLSWCGLPAPCGDGSTIGPIDGIYADIGDEQSIEQNLSTFSSHLTRIVQALEKATKNSLVLLDELGAGTDPQEGSALGIALLEEFGKRGSLVLATTHHNPIKHYATVTAGVEAACVDFDQKSLKPTYRLLTGVPGQSNALAIAGRYGMPQNILSRARRLLNEREVDAERLMGELQTKKSQLDRIEREVIQRQTELQTAQTQIEARRKALFSQKDDVLLKAQQQARQVLDEAEQQARDLLRNLQDAAESAGHKVMEDHKKQTKAARLRGAVREASIEARKNAALSQEKPLAVGDSVRIGADGKAIGEIVALSENNAEVQMGMMKVSVPVRRLVRTKRPKEESFASGPKFTKPEGVAGSLMVRGLSLDEAMPLVSQYLDRAMRAGYGEVTIIHGRGEGILRRAVHELCASLNYVSEYRLGGPGEGGYGVTIVRFK</sequence>
<dbReference type="InterPro" id="IPR000432">
    <property type="entry name" value="DNA_mismatch_repair_MutS_C"/>
</dbReference>
<dbReference type="Gene3D" id="3.40.50.300">
    <property type="entry name" value="P-loop containing nucleotide triphosphate hydrolases"/>
    <property type="match status" value="1"/>
</dbReference>
<protein>
    <recommendedName>
        <fullName evidence="7">Endonuclease MutS2</fullName>
        <ecNumber evidence="7">3.1.-.-</ecNumber>
    </recommendedName>
    <alternativeName>
        <fullName evidence="7">Ribosome-associated protein quality control-upstream factor</fullName>
        <shortName evidence="7">RQC-upstream factor</shortName>
        <shortName evidence="7">RqcU</shortName>
        <ecNumber evidence="7">3.6.4.-</ecNumber>
    </alternativeName>
</protein>
<dbReference type="InterPro" id="IPR027417">
    <property type="entry name" value="P-loop_NTPase"/>
</dbReference>
<evidence type="ECO:0000313" key="11">
    <source>
        <dbReference type="Proteomes" id="UP000003806"/>
    </source>
</evidence>
<evidence type="ECO:0000256" key="4">
    <source>
        <dbReference type="ARBA" id="ARBA00022840"/>
    </source>
</evidence>
<dbReference type="AlphaFoldDB" id="H0UKB1"/>
<dbReference type="EC" id="3.1.-.-" evidence="7"/>
<feature type="coiled-coil region" evidence="8">
    <location>
        <begin position="516"/>
        <end position="597"/>
    </location>
</feature>
<dbReference type="GO" id="GO:0005524">
    <property type="term" value="F:ATP binding"/>
    <property type="evidence" value="ECO:0007669"/>
    <property type="project" value="UniProtKB-UniRule"/>
</dbReference>
<dbReference type="InterPro" id="IPR046893">
    <property type="entry name" value="MSSS"/>
</dbReference>
<keyword evidence="7" id="KW-0540">Nuclease</keyword>
<dbReference type="PANTHER" id="PTHR48466">
    <property type="entry name" value="OS10G0509000 PROTEIN-RELATED"/>
    <property type="match status" value="1"/>
</dbReference>
<dbReference type="GO" id="GO:0030983">
    <property type="term" value="F:mismatched DNA binding"/>
    <property type="evidence" value="ECO:0007669"/>
    <property type="project" value="InterPro"/>
</dbReference>
<dbReference type="InterPro" id="IPR036063">
    <property type="entry name" value="Smr_dom_sf"/>
</dbReference>
<dbReference type="GO" id="GO:0043023">
    <property type="term" value="F:ribosomal large subunit binding"/>
    <property type="evidence" value="ECO:0007669"/>
    <property type="project" value="UniProtKB-UniRule"/>
</dbReference>
<dbReference type="PROSITE" id="PS00486">
    <property type="entry name" value="DNA_MISMATCH_REPAIR_2"/>
    <property type="match status" value="1"/>
</dbReference>
<dbReference type="InterPro" id="IPR005747">
    <property type="entry name" value="MutS2"/>
</dbReference>
<evidence type="ECO:0000313" key="10">
    <source>
        <dbReference type="EMBL" id="EHM13120.1"/>
    </source>
</evidence>
<keyword evidence="4 7" id="KW-0067">ATP-binding</keyword>
<dbReference type="eggNOG" id="COG1193">
    <property type="taxonomic scope" value="Bacteria"/>
</dbReference>
<dbReference type="NCBIfam" id="TIGR01069">
    <property type="entry name" value="mutS2"/>
    <property type="match status" value="1"/>
</dbReference>
<keyword evidence="2 7" id="KW-0547">Nucleotide-binding</keyword>
<evidence type="ECO:0000256" key="8">
    <source>
        <dbReference type="SAM" id="Coils"/>
    </source>
</evidence>
<evidence type="ECO:0000256" key="3">
    <source>
        <dbReference type="ARBA" id="ARBA00022801"/>
    </source>
</evidence>
<evidence type="ECO:0000256" key="6">
    <source>
        <dbReference type="ARBA" id="ARBA00023125"/>
    </source>
</evidence>
<dbReference type="EC" id="3.6.4.-" evidence="7"/>
<dbReference type="RefSeq" id="WP_008522820.1">
    <property type="nucleotide sequence ID" value="NZ_CM001376.1"/>
</dbReference>
<dbReference type="GO" id="GO:0045910">
    <property type="term" value="P:negative regulation of DNA recombination"/>
    <property type="evidence" value="ECO:0007669"/>
    <property type="project" value="InterPro"/>
</dbReference>
<feature type="domain" description="Smr" evidence="9">
    <location>
        <begin position="709"/>
        <end position="782"/>
    </location>
</feature>
<dbReference type="SUPFAM" id="SSF160443">
    <property type="entry name" value="SMR domain-like"/>
    <property type="match status" value="1"/>
</dbReference>
<keyword evidence="1 7" id="KW-0699">rRNA-binding</keyword>
<keyword evidence="7" id="KW-0255">Endonuclease</keyword>
<dbReference type="InterPro" id="IPR045076">
    <property type="entry name" value="MutS"/>
</dbReference>
<dbReference type="OrthoDB" id="9808166at2"/>
<keyword evidence="6 7" id="KW-0238">DNA-binding</keyword>
<dbReference type="InterPro" id="IPR036187">
    <property type="entry name" value="DNA_mismatch_repair_MutS_sf"/>
</dbReference>
<dbReference type="SUPFAM" id="SSF48334">
    <property type="entry name" value="DNA repair protein MutS, domain III"/>
    <property type="match status" value="1"/>
</dbReference>
<dbReference type="GO" id="GO:0004519">
    <property type="term" value="F:endonuclease activity"/>
    <property type="evidence" value="ECO:0007669"/>
    <property type="project" value="UniProtKB-UniRule"/>
</dbReference>
<dbReference type="GO" id="GO:0072344">
    <property type="term" value="P:rescue of stalled ribosome"/>
    <property type="evidence" value="ECO:0007669"/>
    <property type="project" value="UniProtKB-UniRule"/>
</dbReference>
<dbReference type="GO" id="GO:0006298">
    <property type="term" value="P:mismatch repair"/>
    <property type="evidence" value="ECO:0007669"/>
    <property type="project" value="InterPro"/>
</dbReference>
<feature type="binding site" evidence="7">
    <location>
        <begin position="332"/>
        <end position="339"/>
    </location>
    <ligand>
        <name>ATP</name>
        <dbReference type="ChEBI" id="CHEBI:30616"/>
    </ligand>
</feature>
<evidence type="ECO:0000256" key="7">
    <source>
        <dbReference type="HAMAP-Rule" id="MF_00092"/>
    </source>
</evidence>
<dbReference type="InterPro" id="IPR007696">
    <property type="entry name" value="DNA_mismatch_repair_MutS_core"/>
</dbReference>
<dbReference type="Gene3D" id="3.30.1370.110">
    <property type="match status" value="1"/>
</dbReference>
<dbReference type="STRING" id="885272.JonanDRAFT_0739"/>
<dbReference type="PROSITE" id="PS50828">
    <property type="entry name" value="SMR"/>
    <property type="match status" value="1"/>
</dbReference>
<comment type="function">
    <text evidence="7">Acts as a ribosome collision sensor, splitting the ribosome into its 2 subunits. Detects stalled/collided 70S ribosomes which it binds and splits by an ATP-hydrolysis driven conformational change. Acts upstream of the ribosome quality control system (RQC), a ribosome-associated complex that mediates the extraction of incompletely synthesized nascent chains from stalled ribosomes and their subsequent degradation. Probably generates substrates for RQC.</text>
</comment>
<dbReference type="SUPFAM" id="SSF52540">
    <property type="entry name" value="P-loop containing nucleoside triphosphate hydrolases"/>
    <property type="match status" value="1"/>
</dbReference>